<sequence>MILIIIFINSTKFYPINKDNLSNMEMEKTMITEPYTLPHTETWLICSRELKRLYKVFVSVPDSPAPDDGFPIMYVLDGNSVFASFTEIMNLQTRRAEITGKKPHIIVGIGYETSGPFNDNRYYDFTFSPNIDFLSYHAIDRELPQAGGGSYFLAFIEKELKPQIELKYHVNKKKQSIIGHSLGGLFVLSTLFTSSASFQYYIASSPSIHWNEVFLNKAKQQFMANEINAKLLITSGELERDHFSEMNEKAKMLNDELQKHTSPVFESEFLEFPGEDHMTVLLPLINKTILFVNDIKQQMK</sequence>
<dbReference type="EMBL" id="RZTZ01000004">
    <property type="protein sequence ID" value="RVT62698.1"/>
    <property type="molecule type" value="Genomic_DNA"/>
</dbReference>
<evidence type="ECO:0000313" key="4">
    <source>
        <dbReference type="Proteomes" id="UP000288024"/>
    </source>
</evidence>
<dbReference type="SUPFAM" id="SSF53474">
    <property type="entry name" value="alpha/beta-Hydrolases"/>
    <property type="match status" value="1"/>
</dbReference>
<protein>
    <submittedName>
        <fullName evidence="3">Alpha/beta hydrolase</fullName>
    </submittedName>
</protein>
<evidence type="ECO:0000313" key="3">
    <source>
        <dbReference type="EMBL" id="RVT62698.1"/>
    </source>
</evidence>
<evidence type="ECO:0000256" key="1">
    <source>
        <dbReference type="ARBA" id="ARBA00005622"/>
    </source>
</evidence>
<comment type="caution">
    <text evidence="3">The sequence shown here is derived from an EMBL/GenBank/DDBJ whole genome shotgun (WGS) entry which is preliminary data.</text>
</comment>
<dbReference type="Proteomes" id="UP000288024">
    <property type="component" value="Unassembled WGS sequence"/>
</dbReference>
<dbReference type="InterPro" id="IPR029058">
    <property type="entry name" value="AB_hydrolase_fold"/>
</dbReference>
<dbReference type="Pfam" id="PF00756">
    <property type="entry name" value="Esterase"/>
    <property type="match status" value="1"/>
</dbReference>
<dbReference type="InterPro" id="IPR000801">
    <property type="entry name" value="Esterase-like"/>
</dbReference>
<dbReference type="PANTHER" id="PTHR40841:SF2">
    <property type="entry name" value="SIDEROPHORE-DEGRADING ESTERASE (EUROFUNG)"/>
    <property type="match status" value="1"/>
</dbReference>
<dbReference type="GO" id="GO:0016788">
    <property type="term" value="F:hydrolase activity, acting on ester bonds"/>
    <property type="evidence" value="ECO:0007669"/>
    <property type="project" value="TreeGrafter"/>
</dbReference>
<reference evidence="3 4" key="1">
    <citation type="submission" date="2019-01" db="EMBL/GenBank/DDBJ databases">
        <title>Bacillus sp. M5HDSG1-1, whole genome shotgun sequence.</title>
        <authorList>
            <person name="Tuo L."/>
        </authorList>
    </citation>
    <scope>NUCLEOTIDE SEQUENCE [LARGE SCALE GENOMIC DNA]</scope>
    <source>
        <strain evidence="3 4">M5HDSG1-1</strain>
    </source>
</reference>
<comment type="similarity">
    <text evidence="1">Belongs to the esterase D family.</text>
</comment>
<dbReference type="PANTHER" id="PTHR40841">
    <property type="entry name" value="SIDEROPHORE TRIACETYLFUSARININE C ESTERASE"/>
    <property type="match status" value="1"/>
</dbReference>
<name>A0A437KBA1_9BACI</name>
<keyword evidence="2 3" id="KW-0378">Hydrolase</keyword>
<dbReference type="AlphaFoldDB" id="A0A437KBA1"/>
<evidence type="ECO:0000256" key="2">
    <source>
        <dbReference type="ARBA" id="ARBA00022801"/>
    </source>
</evidence>
<organism evidence="3 4">
    <name type="scientific">Niallia taxi</name>
    <dbReference type="NCBI Taxonomy" id="2499688"/>
    <lineage>
        <taxon>Bacteria</taxon>
        <taxon>Bacillati</taxon>
        <taxon>Bacillota</taxon>
        <taxon>Bacilli</taxon>
        <taxon>Bacillales</taxon>
        <taxon>Bacillaceae</taxon>
        <taxon>Niallia</taxon>
    </lineage>
</organism>
<accession>A0A437KBA1</accession>
<gene>
    <name evidence="3" type="ORF">EM808_13110</name>
</gene>
<dbReference type="InterPro" id="IPR052558">
    <property type="entry name" value="Siderophore_Hydrolase_D"/>
</dbReference>
<proteinExistence type="inferred from homology"/>
<dbReference type="Gene3D" id="3.40.50.1820">
    <property type="entry name" value="alpha/beta hydrolase"/>
    <property type="match status" value="1"/>
</dbReference>
<keyword evidence="4" id="KW-1185">Reference proteome</keyword>